<proteinExistence type="predicted"/>
<dbReference type="InterPro" id="IPR032675">
    <property type="entry name" value="LRR_dom_sf"/>
</dbReference>
<sequence length="506" mass="58597">MASKIFRGDMPELMVNILNNLNDKLYSLYSCALVSRHWCKISIPILWRDPFSSLNQCPLFITRYLSSLGEDEKFVLRECGINKEFSKTLFNYASFLKVLVIGYLIYKVKNWIDLEFVNSKPYYDISNSVINLLLKLFIESGATIDKLAITLPNSFKLKPEIFCSLEQNMQFFSRLRQLYLAEITSTNIESAIKLLRTVANHTTKIRILKLYQFISDYEAQIYHALIYVIKSQEQIRLFSIVGEEYLTEFHGIISALESQKNSLQEIIIFNFDYNIEFEVLNNCKNLETLRIKYCNKGLPKLSKLLDYKIGTLEIVGCPIDAKPIALMLEKSGILLQRLILESNDKIQEESLLLGALKSCPNITYLSIQGIGFSPQLVKLIGNLQKLQFLSLWCDDVDDIPEEVLKIRVMQFSEILPSTLQYFNLGDTWLEPYTDVLFNHCNAPLKKMLIYRLNNEKISKALVEFCIRNKTLNYVGVYNDLDLDDKTRKEVEAHVELVRYENIVVNC</sequence>
<dbReference type="Pfam" id="PF12937">
    <property type="entry name" value="F-box-like"/>
    <property type="match status" value="1"/>
</dbReference>
<dbReference type="OrthoDB" id="660555at2759"/>
<evidence type="ECO:0000259" key="1">
    <source>
        <dbReference type="Pfam" id="PF12937"/>
    </source>
</evidence>
<keyword evidence="3" id="KW-1185">Reference proteome</keyword>
<dbReference type="SUPFAM" id="SSF81383">
    <property type="entry name" value="F-box domain"/>
    <property type="match status" value="1"/>
</dbReference>
<feature type="domain" description="F-box" evidence="1">
    <location>
        <begin position="11"/>
        <end position="51"/>
    </location>
</feature>
<evidence type="ECO:0000313" key="2">
    <source>
        <dbReference type="EMBL" id="KAF0408074.1"/>
    </source>
</evidence>
<accession>A0A8H4A3M8</accession>
<dbReference type="AlphaFoldDB" id="A0A8H4A3M8"/>
<gene>
    <name evidence="2" type="ORF">F8M41_008627</name>
</gene>
<evidence type="ECO:0000313" key="3">
    <source>
        <dbReference type="Proteomes" id="UP000439903"/>
    </source>
</evidence>
<name>A0A8H4A3M8_GIGMA</name>
<dbReference type="SUPFAM" id="SSF52047">
    <property type="entry name" value="RNI-like"/>
    <property type="match status" value="1"/>
</dbReference>
<comment type="caution">
    <text evidence="2">The sequence shown here is derived from an EMBL/GenBank/DDBJ whole genome shotgun (WGS) entry which is preliminary data.</text>
</comment>
<dbReference type="InterPro" id="IPR001810">
    <property type="entry name" value="F-box_dom"/>
</dbReference>
<dbReference type="EMBL" id="WTPW01001908">
    <property type="protein sequence ID" value="KAF0408074.1"/>
    <property type="molecule type" value="Genomic_DNA"/>
</dbReference>
<dbReference type="Gene3D" id="3.80.10.10">
    <property type="entry name" value="Ribonuclease Inhibitor"/>
    <property type="match status" value="1"/>
</dbReference>
<reference evidence="2 3" key="1">
    <citation type="journal article" date="2019" name="Environ. Microbiol.">
        <title>At the nexus of three kingdoms: the genome of the mycorrhizal fungus Gigaspora margarita provides insights into plant, endobacterial and fungal interactions.</title>
        <authorList>
            <person name="Venice F."/>
            <person name="Ghignone S."/>
            <person name="Salvioli di Fossalunga A."/>
            <person name="Amselem J."/>
            <person name="Novero M."/>
            <person name="Xianan X."/>
            <person name="Sedzielewska Toro K."/>
            <person name="Morin E."/>
            <person name="Lipzen A."/>
            <person name="Grigoriev I.V."/>
            <person name="Henrissat B."/>
            <person name="Martin F.M."/>
            <person name="Bonfante P."/>
        </authorList>
    </citation>
    <scope>NUCLEOTIDE SEQUENCE [LARGE SCALE GENOMIC DNA]</scope>
    <source>
        <strain evidence="2 3">BEG34</strain>
    </source>
</reference>
<protein>
    <recommendedName>
        <fullName evidence="1">F-box domain-containing protein</fullName>
    </recommendedName>
</protein>
<organism evidence="2 3">
    <name type="scientific">Gigaspora margarita</name>
    <dbReference type="NCBI Taxonomy" id="4874"/>
    <lineage>
        <taxon>Eukaryota</taxon>
        <taxon>Fungi</taxon>
        <taxon>Fungi incertae sedis</taxon>
        <taxon>Mucoromycota</taxon>
        <taxon>Glomeromycotina</taxon>
        <taxon>Glomeromycetes</taxon>
        <taxon>Diversisporales</taxon>
        <taxon>Gigasporaceae</taxon>
        <taxon>Gigaspora</taxon>
    </lineage>
</organism>
<dbReference type="Proteomes" id="UP000439903">
    <property type="component" value="Unassembled WGS sequence"/>
</dbReference>
<dbReference type="InterPro" id="IPR036047">
    <property type="entry name" value="F-box-like_dom_sf"/>
</dbReference>